<dbReference type="EMBL" id="JAGGKT010000010">
    <property type="protein sequence ID" value="MBP1933342.1"/>
    <property type="molecule type" value="Genomic_DNA"/>
</dbReference>
<evidence type="ECO:0008006" key="4">
    <source>
        <dbReference type="Google" id="ProtNLM"/>
    </source>
</evidence>
<evidence type="ECO:0000256" key="1">
    <source>
        <dbReference type="SAM" id="MobiDB-lite"/>
    </source>
</evidence>
<protein>
    <recommendedName>
        <fullName evidence="4">4-oxalocrotonate tautomerase</fullName>
    </recommendedName>
</protein>
<gene>
    <name evidence="2" type="ORF">J2Z37_003355</name>
</gene>
<evidence type="ECO:0000313" key="3">
    <source>
        <dbReference type="Proteomes" id="UP001519343"/>
    </source>
</evidence>
<evidence type="ECO:0000313" key="2">
    <source>
        <dbReference type="EMBL" id="MBP1933342.1"/>
    </source>
</evidence>
<keyword evidence="3" id="KW-1185">Reference proteome</keyword>
<name>A0ABS4GT85_9BACL</name>
<reference evidence="2 3" key="1">
    <citation type="submission" date="2021-03" db="EMBL/GenBank/DDBJ databases">
        <title>Genomic Encyclopedia of Type Strains, Phase IV (KMG-IV): sequencing the most valuable type-strain genomes for metagenomic binning, comparative biology and taxonomic classification.</title>
        <authorList>
            <person name="Goeker M."/>
        </authorList>
    </citation>
    <scope>NUCLEOTIDE SEQUENCE [LARGE SCALE GENOMIC DNA]</scope>
    <source>
        <strain evidence="2 3">DSM 24738</strain>
    </source>
</reference>
<proteinExistence type="predicted"/>
<accession>A0ABS4GT85</accession>
<organism evidence="2 3">
    <name type="scientific">Ammoniphilus resinae</name>
    <dbReference type="NCBI Taxonomy" id="861532"/>
    <lineage>
        <taxon>Bacteria</taxon>
        <taxon>Bacillati</taxon>
        <taxon>Bacillota</taxon>
        <taxon>Bacilli</taxon>
        <taxon>Bacillales</taxon>
        <taxon>Paenibacillaceae</taxon>
        <taxon>Aneurinibacillus group</taxon>
        <taxon>Ammoniphilus</taxon>
    </lineage>
</organism>
<feature type="region of interest" description="Disordered" evidence="1">
    <location>
        <begin position="1"/>
        <end position="22"/>
    </location>
</feature>
<sequence length="36" mass="4133">MPYAEISMTKNFMTDEEKDSLSQTLELTRQLVSSHA</sequence>
<dbReference type="Proteomes" id="UP001519343">
    <property type="component" value="Unassembled WGS sequence"/>
</dbReference>
<comment type="caution">
    <text evidence="2">The sequence shown here is derived from an EMBL/GenBank/DDBJ whole genome shotgun (WGS) entry which is preliminary data.</text>
</comment>